<reference evidence="10 11" key="1">
    <citation type="submission" date="2020-03" db="EMBL/GenBank/DDBJ databases">
        <authorList>
            <person name="Sun Q."/>
        </authorList>
    </citation>
    <scope>NUCLEOTIDE SEQUENCE [LARGE SCALE GENOMIC DNA]</scope>
    <source>
        <strain evidence="10 11">JC162</strain>
    </source>
</reference>
<dbReference type="PROSITE" id="PS01330">
    <property type="entry name" value="PABS_1"/>
    <property type="match status" value="1"/>
</dbReference>
<dbReference type="InterPro" id="IPR001045">
    <property type="entry name" value="Spermi_synthase"/>
</dbReference>
<comment type="catalytic activity">
    <reaction evidence="6">
        <text>S-adenosyl 3-(methylsulfanyl)propylamine + spermidine = thermospermine + S-methyl-5'-thioadenosine + H(+)</text>
        <dbReference type="Rhea" id="RHEA:30515"/>
        <dbReference type="ChEBI" id="CHEBI:15378"/>
        <dbReference type="ChEBI" id="CHEBI:17509"/>
        <dbReference type="ChEBI" id="CHEBI:57443"/>
        <dbReference type="ChEBI" id="CHEBI:57834"/>
        <dbReference type="ChEBI" id="CHEBI:59903"/>
        <dbReference type="EC" id="2.5.1.79"/>
    </reaction>
</comment>
<feature type="active site" description="Proton acceptor" evidence="7 8">
    <location>
        <position position="167"/>
    </location>
</feature>
<feature type="binding site" evidence="7">
    <location>
        <position position="42"/>
    </location>
    <ligand>
        <name>S-methyl-5'-thioadenosine</name>
        <dbReference type="ChEBI" id="CHEBI:17509"/>
    </ligand>
</feature>
<dbReference type="HAMAP" id="MF_00198">
    <property type="entry name" value="Spermidine_synth"/>
    <property type="match status" value="1"/>
</dbReference>
<feature type="binding site" evidence="7">
    <location>
        <position position="176"/>
    </location>
    <ligand>
        <name>S-methyl-5'-thioadenosine</name>
        <dbReference type="ChEBI" id="CHEBI:17509"/>
    </ligand>
</feature>
<keyword evidence="4 7" id="KW-0745">Spermidine biosynthesis</keyword>
<dbReference type="PANTHER" id="PTHR43317:SF11">
    <property type="entry name" value="POLYAMINE AMINOPROPYLTRANSFERASE 2"/>
    <property type="match status" value="1"/>
</dbReference>
<dbReference type="CDD" id="cd02440">
    <property type="entry name" value="AdoMet_MTases"/>
    <property type="match status" value="1"/>
</dbReference>
<dbReference type="InterPro" id="IPR035246">
    <property type="entry name" value="Spermidine_synt_N"/>
</dbReference>
<evidence type="ECO:0000256" key="5">
    <source>
        <dbReference type="ARBA" id="ARBA00023115"/>
    </source>
</evidence>
<evidence type="ECO:0000259" key="9">
    <source>
        <dbReference type="PROSITE" id="PS51006"/>
    </source>
</evidence>
<dbReference type="GO" id="GO:0008295">
    <property type="term" value="P:spermidine biosynthetic process"/>
    <property type="evidence" value="ECO:0007669"/>
    <property type="project" value="UniProtKB-UniRule"/>
</dbReference>
<evidence type="ECO:0000256" key="7">
    <source>
        <dbReference type="HAMAP-Rule" id="MF_00198"/>
    </source>
</evidence>
<dbReference type="GO" id="GO:0004766">
    <property type="term" value="F:spermidine synthase activity"/>
    <property type="evidence" value="ECO:0007669"/>
    <property type="project" value="UniProtKB-UniRule"/>
</dbReference>
<evidence type="ECO:0000256" key="4">
    <source>
        <dbReference type="ARBA" id="ARBA00023066"/>
    </source>
</evidence>
<comment type="function">
    <text evidence="7">Catalyzes the irreversible transfer of a propylamine group from the amino donor S-adenosylmethioninamine (decarboxy-AdoMet) to putrescine (1,4-diaminobutane) to yield spermidine.</text>
</comment>
<dbReference type="Pfam" id="PF17284">
    <property type="entry name" value="Spermine_synt_N"/>
    <property type="match status" value="1"/>
</dbReference>
<evidence type="ECO:0000256" key="2">
    <source>
        <dbReference type="ARBA" id="ARBA00022490"/>
    </source>
</evidence>
<keyword evidence="5 7" id="KW-0620">Polyamine biosynthesis</keyword>
<dbReference type="EMBL" id="JABBKX010000001">
    <property type="protein sequence ID" value="NMJ40238.1"/>
    <property type="molecule type" value="Genomic_DNA"/>
</dbReference>
<name>A0A848EAD7_9PROT</name>
<dbReference type="Proteomes" id="UP000548582">
    <property type="component" value="Unassembled WGS sequence"/>
</dbReference>
<dbReference type="InterPro" id="IPR030373">
    <property type="entry name" value="PABS_CS"/>
</dbReference>
<dbReference type="InterPro" id="IPR030374">
    <property type="entry name" value="PABS"/>
</dbReference>
<accession>A0A848EAD7</accession>
<dbReference type="AlphaFoldDB" id="A0A848EAD7"/>
<keyword evidence="11" id="KW-1185">Reference proteome</keyword>
<sequence length="335" mass="37644">MEPLDPAKLGHGPIYSVEDSDPFDLYSYRVLSVAHASQTAFQRVVVADTCNYGRALFMDGSIQSAQEDEALYHELLVQPGMLCHHAPRDVLIIGGGEGATLREVLAHASVRSAVMVDIDAEAVEICRKHMVHAHQGAFDDPRARLVFQDGRRFVEETDLLFDVVIIDVVDNLDNGPAQALYTRQFYQLLRRRLRPEGIIMIQGLEFSFQDYKEHAALVRTLRTVFAEVHSYNATVPSFLGSWGFIMASDWLDPSTLRADAIDRQIERRLGHDWLRHLNGAFLLSAFALCKETRYVLALPGPILEDGVPFLPPPDVGEAVVEQVRLPVLDERAWTR</sequence>
<gene>
    <name evidence="7" type="primary">speE</name>
    <name evidence="10" type="ORF">GWK16_03240</name>
</gene>
<dbReference type="Pfam" id="PF01564">
    <property type="entry name" value="Spermine_synth"/>
    <property type="match status" value="1"/>
</dbReference>
<evidence type="ECO:0000256" key="6">
    <source>
        <dbReference type="ARBA" id="ARBA00048874"/>
    </source>
</evidence>
<protein>
    <recommendedName>
        <fullName evidence="7">Polyamine aminopropyltransferase</fullName>
    </recommendedName>
    <alternativeName>
        <fullName evidence="7">Putrescine aminopropyltransferase</fullName>
        <shortName evidence="7">PAPT</shortName>
    </alternativeName>
    <alternativeName>
        <fullName evidence="7">Spermidine synthase</fullName>
        <shortName evidence="7">SPDS</shortName>
        <shortName evidence="7">SPDSY</shortName>
        <ecNumber evidence="7">2.5.1.16</ecNumber>
    </alternativeName>
</protein>
<feature type="binding site" evidence="7">
    <location>
        <position position="97"/>
    </location>
    <ligand>
        <name>spermidine</name>
        <dbReference type="ChEBI" id="CHEBI:57834"/>
    </ligand>
</feature>
<keyword evidence="2" id="KW-0963">Cytoplasm</keyword>
<organism evidence="10 11">
    <name type="scientific">Neoroseomonas marina</name>
    <dbReference type="NCBI Taxonomy" id="1232220"/>
    <lineage>
        <taxon>Bacteria</taxon>
        <taxon>Pseudomonadati</taxon>
        <taxon>Pseudomonadota</taxon>
        <taxon>Alphaproteobacteria</taxon>
        <taxon>Acetobacterales</taxon>
        <taxon>Acetobacteraceae</taxon>
        <taxon>Neoroseomonas</taxon>
    </lineage>
</organism>
<evidence type="ECO:0000313" key="11">
    <source>
        <dbReference type="Proteomes" id="UP000548582"/>
    </source>
</evidence>
<comment type="similarity">
    <text evidence="1 7">Belongs to the spermidine/spermine synthase family.</text>
</comment>
<dbReference type="Gene3D" id="3.40.50.150">
    <property type="entry name" value="Vaccinia Virus protein VP39"/>
    <property type="match status" value="1"/>
</dbReference>
<dbReference type="UniPathway" id="UPA00248">
    <property type="reaction ID" value="UER00314"/>
</dbReference>
<dbReference type="InterPro" id="IPR029063">
    <property type="entry name" value="SAM-dependent_MTases_sf"/>
</dbReference>
<dbReference type="FunFam" id="3.40.50.150:FF:000088">
    <property type="entry name" value="Polyamine aminopropyltransferase"/>
    <property type="match status" value="1"/>
</dbReference>
<dbReference type="SUPFAM" id="SSF53335">
    <property type="entry name" value="S-adenosyl-L-methionine-dependent methyltransferases"/>
    <property type="match status" value="1"/>
</dbReference>
<comment type="subunit">
    <text evidence="7">Homodimer or homotetramer.</text>
</comment>
<comment type="caution">
    <text evidence="7">Lacks conserved residue(s) required for the propagation of feature annotation.</text>
</comment>
<feature type="domain" description="PABS" evidence="9">
    <location>
        <begin position="13"/>
        <end position="249"/>
    </location>
</feature>
<evidence type="ECO:0000256" key="1">
    <source>
        <dbReference type="ARBA" id="ARBA00007867"/>
    </source>
</evidence>
<dbReference type="InterPro" id="IPR037163">
    <property type="entry name" value="Spermidine_synt_N_sf"/>
</dbReference>
<feature type="binding site" evidence="7">
    <location>
        <begin position="149"/>
        <end position="150"/>
    </location>
    <ligand>
        <name>S-methyl-5'-thioadenosine</name>
        <dbReference type="ChEBI" id="CHEBI:17509"/>
    </ligand>
</feature>
<dbReference type="GO" id="GO:0010487">
    <property type="term" value="F:thermospermine synthase activity"/>
    <property type="evidence" value="ECO:0007669"/>
    <property type="project" value="UniProtKB-EC"/>
</dbReference>
<dbReference type="EC" id="2.5.1.16" evidence="7"/>
<evidence type="ECO:0000256" key="3">
    <source>
        <dbReference type="ARBA" id="ARBA00022679"/>
    </source>
</evidence>
<comment type="caution">
    <text evidence="10">The sequence shown here is derived from an EMBL/GenBank/DDBJ whole genome shotgun (WGS) entry which is preliminary data.</text>
</comment>
<dbReference type="PANTHER" id="PTHR43317">
    <property type="entry name" value="THERMOSPERMINE SYNTHASE ACAULIS5"/>
    <property type="match status" value="1"/>
</dbReference>
<comment type="pathway">
    <text evidence="7">Amine and polyamine biosynthesis; spermidine biosynthesis; spermidine from putrescine: step 1/1.</text>
</comment>
<feature type="binding site" evidence="7">
    <location>
        <position position="117"/>
    </location>
    <ligand>
        <name>S-methyl-5'-thioadenosine</name>
        <dbReference type="ChEBI" id="CHEBI:17509"/>
    </ligand>
</feature>
<feature type="binding site" evidence="7">
    <location>
        <position position="73"/>
    </location>
    <ligand>
        <name>spermidine</name>
        <dbReference type="ChEBI" id="CHEBI:57834"/>
    </ligand>
</feature>
<dbReference type="PROSITE" id="PS51006">
    <property type="entry name" value="PABS_2"/>
    <property type="match status" value="1"/>
</dbReference>
<proteinExistence type="inferred from homology"/>
<dbReference type="Gene3D" id="2.30.140.10">
    <property type="entry name" value="Spermidine synthase, tetramerisation domain"/>
    <property type="match status" value="1"/>
</dbReference>
<dbReference type="PROSITE" id="PS00387">
    <property type="entry name" value="PPASE"/>
    <property type="match status" value="1"/>
</dbReference>
<evidence type="ECO:0000313" key="10">
    <source>
        <dbReference type="EMBL" id="NMJ40238.1"/>
    </source>
</evidence>
<comment type="catalytic activity">
    <reaction evidence="7">
        <text>S-adenosyl 3-(methylsulfanyl)propylamine + putrescine = S-methyl-5'-thioadenosine + spermidine + H(+)</text>
        <dbReference type="Rhea" id="RHEA:12721"/>
        <dbReference type="ChEBI" id="CHEBI:15378"/>
        <dbReference type="ChEBI" id="CHEBI:17509"/>
        <dbReference type="ChEBI" id="CHEBI:57443"/>
        <dbReference type="ChEBI" id="CHEBI:57834"/>
        <dbReference type="ChEBI" id="CHEBI:326268"/>
        <dbReference type="EC" id="2.5.1.16"/>
    </reaction>
</comment>
<dbReference type="NCBIfam" id="NF037959">
    <property type="entry name" value="MFS_SpdSyn"/>
    <property type="match status" value="1"/>
</dbReference>
<evidence type="ECO:0000256" key="8">
    <source>
        <dbReference type="PROSITE-ProRule" id="PRU00354"/>
    </source>
</evidence>
<keyword evidence="3 7" id="KW-0808">Transferase</keyword>